<keyword evidence="2" id="KW-0012">Acyltransferase</keyword>
<evidence type="ECO:0000313" key="5">
    <source>
        <dbReference type="Proteomes" id="UP000638560"/>
    </source>
</evidence>
<organism evidence="4 5">
    <name type="scientific">Plantactinospora alkalitolerans</name>
    <dbReference type="NCBI Taxonomy" id="2789879"/>
    <lineage>
        <taxon>Bacteria</taxon>
        <taxon>Bacillati</taxon>
        <taxon>Actinomycetota</taxon>
        <taxon>Actinomycetes</taxon>
        <taxon>Micromonosporales</taxon>
        <taxon>Micromonosporaceae</taxon>
        <taxon>Plantactinospora</taxon>
    </lineage>
</organism>
<proteinExistence type="predicted"/>
<dbReference type="PROSITE" id="PS51186">
    <property type="entry name" value="GNAT"/>
    <property type="match status" value="1"/>
</dbReference>
<comment type="caution">
    <text evidence="4">The sequence shown here is derived from an EMBL/GenBank/DDBJ whole genome shotgun (WGS) entry which is preliminary data.</text>
</comment>
<accession>A0ABS0GSZ3</accession>
<sequence>MDIVVIPFDTADAAGKVAAERAYEIQAVSRAAEQPDMPPSSRQRFFGALKHPWPGDEERHALAYLDGVPVGHLALTLPQVENRDNAQVTLTVHPEHRRRGVGRALYEYAVRSLRELGRKRMISETASMDPAAGRIAPGDAFATAMGAHPALADVRRRLDLTTLDEPELDRLLTAGLTHAEGYSIVRWHGRIPDEYAEDVAYLDSRLIEDAPIGDLTWEAAKPDVGRLRAMEAALDARGLRWYNCGARHDATGRLVAWTALGLTEDCDWHAFQQITLVEPRHRGHRLGIIVKIENLRYARTHEPALRVIDTYNAAVNEYMISINERLGFRAVAGLNSWQATI</sequence>
<dbReference type="Pfam" id="PF00583">
    <property type="entry name" value="Acetyltransf_1"/>
    <property type="match status" value="1"/>
</dbReference>
<evidence type="ECO:0000313" key="4">
    <source>
        <dbReference type="EMBL" id="MBF9129113.1"/>
    </source>
</evidence>
<dbReference type="Proteomes" id="UP000638560">
    <property type="component" value="Unassembled WGS sequence"/>
</dbReference>
<dbReference type="RefSeq" id="WP_196200755.1">
    <property type="nucleotide sequence ID" value="NZ_JADPUN010000104.1"/>
</dbReference>
<dbReference type="CDD" id="cd04301">
    <property type="entry name" value="NAT_SF"/>
    <property type="match status" value="1"/>
</dbReference>
<feature type="domain" description="N-acetyltransferase" evidence="3">
    <location>
        <begin position="6"/>
        <end position="208"/>
    </location>
</feature>
<keyword evidence="5" id="KW-1185">Reference proteome</keyword>
<keyword evidence="1" id="KW-0808">Transferase</keyword>
<dbReference type="PANTHER" id="PTHR43877">
    <property type="entry name" value="AMINOALKYLPHOSPHONATE N-ACETYLTRANSFERASE-RELATED-RELATED"/>
    <property type="match status" value="1"/>
</dbReference>
<dbReference type="InterPro" id="IPR050832">
    <property type="entry name" value="Bact_Acetyltransf"/>
</dbReference>
<gene>
    <name evidence="4" type="ORF">I0C86_08975</name>
</gene>
<evidence type="ECO:0000256" key="2">
    <source>
        <dbReference type="ARBA" id="ARBA00023315"/>
    </source>
</evidence>
<dbReference type="Gene3D" id="3.40.630.30">
    <property type="match status" value="1"/>
</dbReference>
<name>A0ABS0GSZ3_9ACTN</name>
<dbReference type="SUPFAM" id="SSF55729">
    <property type="entry name" value="Acyl-CoA N-acyltransferases (Nat)"/>
    <property type="match status" value="2"/>
</dbReference>
<protein>
    <submittedName>
        <fullName evidence="4">GNAT family N-acetyltransferase</fullName>
    </submittedName>
</protein>
<evidence type="ECO:0000256" key="1">
    <source>
        <dbReference type="ARBA" id="ARBA00022679"/>
    </source>
</evidence>
<reference evidence="4 5" key="1">
    <citation type="submission" date="2020-11" db="EMBL/GenBank/DDBJ databases">
        <title>A novel isolate from a Black sea contaminated sediment with potential to produce alkanes: Plantactinospora alkalitolerans sp. nov.</title>
        <authorList>
            <person name="Carro L."/>
            <person name="Veyisoglu A."/>
            <person name="Guven K."/>
            <person name="Schumann P."/>
            <person name="Klenk H.-P."/>
            <person name="Sahin N."/>
        </authorList>
    </citation>
    <scope>NUCLEOTIDE SEQUENCE [LARGE SCALE GENOMIC DNA]</scope>
    <source>
        <strain evidence="4 5">S1510</strain>
    </source>
</reference>
<dbReference type="InterPro" id="IPR000182">
    <property type="entry name" value="GNAT_dom"/>
</dbReference>
<dbReference type="InterPro" id="IPR016181">
    <property type="entry name" value="Acyl_CoA_acyltransferase"/>
</dbReference>
<evidence type="ECO:0000259" key="3">
    <source>
        <dbReference type="PROSITE" id="PS51186"/>
    </source>
</evidence>
<dbReference type="EMBL" id="JADPUN010000104">
    <property type="protein sequence ID" value="MBF9129113.1"/>
    <property type="molecule type" value="Genomic_DNA"/>
</dbReference>